<evidence type="ECO:0000259" key="6">
    <source>
        <dbReference type="Pfam" id="PF01120"/>
    </source>
</evidence>
<evidence type="ECO:0000313" key="8">
    <source>
        <dbReference type="Proteomes" id="UP001221757"/>
    </source>
</evidence>
<dbReference type="Proteomes" id="UP001221757">
    <property type="component" value="Unassembled WGS sequence"/>
</dbReference>
<dbReference type="GO" id="GO:0006004">
    <property type="term" value="P:fucose metabolic process"/>
    <property type="evidence" value="ECO:0007669"/>
    <property type="project" value="TreeGrafter"/>
</dbReference>
<dbReference type="InterPro" id="IPR057739">
    <property type="entry name" value="Glyco_hydro_29_N"/>
</dbReference>
<protein>
    <recommendedName>
        <fullName evidence="2">alpha-L-fucosidase</fullName>
        <ecNumber evidence="2">3.2.1.51</ecNumber>
    </recommendedName>
</protein>
<dbReference type="InterPro" id="IPR000933">
    <property type="entry name" value="Glyco_hydro_29"/>
</dbReference>
<organism evidence="7 8">
    <name type="scientific">Mycena rosella</name>
    <name type="common">Pink bonnet</name>
    <name type="synonym">Agaricus rosellus</name>
    <dbReference type="NCBI Taxonomy" id="1033263"/>
    <lineage>
        <taxon>Eukaryota</taxon>
        <taxon>Fungi</taxon>
        <taxon>Dikarya</taxon>
        <taxon>Basidiomycota</taxon>
        <taxon>Agaricomycotina</taxon>
        <taxon>Agaricomycetes</taxon>
        <taxon>Agaricomycetidae</taxon>
        <taxon>Agaricales</taxon>
        <taxon>Marasmiineae</taxon>
        <taxon>Mycenaceae</taxon>
        <taxon>Mycena</taxon>
    </lineage>
</organism>
<reference evidence="7" key="1">
    <citation type="submission" date="2023-03" db="EMBL/GenBank/DDBJ databases">
        <title>Massive genome expansion in bonnet fungi (Mycena s.s.) driven by repeated elements and novel gene families across ecological guilds.</title>
        <authorList>
            <consortium name="Lawrence Berkeley National Laboratory"/>
            <person name="Harder C.B."/>
            <person name="Miyauchi S."/>
            <person name="Viragh M."/>
            <person name="Kuo A."/>
            <person name="Thoen E."/>
            <person name="Andreopoulos B."/>
            <person name="Lu D."/>
            <person name="Skrede I."/>
            <person name="Drula E."/>
            <person name="Henrissat B."/>
            <person name="Morin E."/>
            <person name="Kohler A."/>
            <person name="Barry K."/>
            <person name="LaButti K."/>
            <person name="Morin E."/>
            <person name="Salamov A."/>
            <person name="Lipzen A."/>
            <person name="Mereny Z."/>
            <person name="Hegedus B."/>
            <person name="Baldrian P."/>
            <person name="Stursova M."/>
            <person name="Weitz H."/>
            <person name="Taylor A."/>
            <person name="Grigoriev I.V."/>
            <person name="Nagy L.G."/>
            <person name="Martin F."/>
            <person name="Kauserud H."/>
        </authorList>
    </citation>
    <scope>NUCLEOTIDE SEQUENCE</scope>
    <source>
        <strain evidence="7">CBHHK067</strain>
    </source>
</reference>
<feature type="domain" description="Glycoside hydrolase family 29 N-terminal" evidence="6">
    <location>
        <begin position="479"/>
        <end position="564"/>
    </location>
</feature>
<evidence type="ECO:0000313" key="7">
    <source>
        <dbReference type="EMBL" id="KAJ7678622.1"/>
    </source>
</evidence>
<dbReference type="GO" id="GO:0016139">
    <property type="term" value="P:glycoside catabolic process"/>
    <property type="evidence" value="ECO:0007669"/>
    <property type="project" value="TreeGrafter"/>
</dbReference>
<keyword evidence="4" id="KW-0378">Hydrolase</keyword>
<dbReference type="EC" id="3.2.1.51" evidence="2"/>
<dbReference type="InterPro" id="IPR017853">
    <property type="entry name" value="GH"/>
</dbReference>
<keyword evidence="3" id="KW-0732">Signal</keyword>
<evidence type="ECO:0000256" key="3">
    <source>
        <dbReference type="ARBA" id="ARBA00022729"/>
    </source>
</evidence>
<comment type="similarity">
    <text evidence="1">Belongs to the glycosyl hydrolase 29 family.</text>
</comment>
<keyword evidence="8" id="KW-1185">Reference proteome</keyword>
<dbReference type="PANTHER" id="PTHR10030:SF37">
    <property type="entry name" value="ALPHA-L-FUCOSIDASE-RELATED"/>
    <property type="match status" value="1"/>
</dbReference>
<dbReference type="Pfam" id="PF01120">
    <property type="entry name" value="Alpha_L_fucos"/>
    <property type="match status" value="1"/>
</dbReference>
<dbReference type="GO" id="GO:0004560">
    <property type="term" value="F:alpha-L-fucosidase activity"/>
    <property type="evidence" value="ECO:0007669"/>
    <property type="project" value="UniProtKB-EC"/>
</dbReference>
<dbReference type="Gene3D" id="3.20.20.80">
    <property type="entry name" value="Glycosidases"/>
    <property type="match status" value="1"/>
</dbReference>
<dbReference type="SUPFAM" id="SSF51445">
    <property type="entry name" value="(Trans)glycosidases"/>
    <property type="match status" value="1"/>
</dbReference>
<evidence type="ECO:0000256" key="4">
    <source>
        <dbReference type="ARBA" id="ARBA00022801"/>
    </source>
</evidence>
<sequence length="565" mass="61614">MVGLENIETMHEPKPIQAAGALCMDRVAVLWSVPTAHRPREVKGPMPSRPGQNQRICRKFLEDLVSRGGPRWINWCSTPALMSTKTFGAVYCPPTRTPNMKIKYPLAILNCLPVISVIAIASKYPLAALPLPALFDTQAASTDGAADFDAHGASLNSQYLPPGSWVHDGITPTPKTGGDGRSLIMESSARTPSLRIAGHASDLSALNSPYSFQANGTQKNWNSSLIYQWSTAIPSEQPLTTITLPPVNTAHRLHLFAVSMSPATPVATPPTAPSLVVRRARFTTRWETVRGVRAQAVEIILVNMLPSFTLSPATSITSAHQIEVVGTGIPTLAAGVVQRLVSGDQARVDVLMTGETAVVQVRDAQGRVVLRSKEWAVAPLVEQWTADADVLVTHETPIWHPFTLGRVQRSRTGTTQDVRGVVRLLHTHAAERHQPDVESLRSACSYHRENLGSSSRRLALSIEFGDLGRLDTAPAEALGAAFTAAKFDAGAWVDLFDRAGAKYFVVVRKHHDGFSLFDTGNTTHRSSVHLGPKRDLVAELLYTAKEKKPNFRRKMAYYSLAEWFA</sequence>
<dbReference type="EMBL" id="JARKIE010000133">
    <property type="protein sequence ID" value="KAJ7678622.1"/>
    <property type="molecule type" value="Genomic_DNA"/>
</dbReference>
<dbReference type="PANTHER" id="PTHR10030">
    <property type="entry name" value="ALPHA-L-FUCOSIDASE"/>
    <property type="match status" value="1"/>
</dbReference>
<gene>
    <name evidence="7" type="ORF">B0H17DRAFT_1235514</name>
</gene>
<comment type="caution">
    <text evidence="7">The sequence shown here is derived from an EMBL/GenBank/DDBJ whole genome shotgun (WGS) entry which is preliminary data.</text>
</comment>
<evidence type="ECO:0000256" key="2">
    <source>
        <dbReference type="ARBA" id="ARBA00012662"/>
    </source>
</evidence>
<accession>A0AAD7D831</accession>
<dbReference type="AlphaFoldDB" id="A0AAD7D831"/>
<name>A0AAD7D831_MYCRO</name>
<evidence type="ECO:0000256" key="5">
    <source>
        <dbReference type="ARBA" id="ARBA00023295"/>
    </source>
</evidence>
<proteinExistence type="inferred from homology"/>
<keyword evidence="5" id="KW-0326">Glycosidase</keyword>
<evidence type="ECO:0000256" key="1">
    <source>
        <dbReference type="ARBA" id="ARBA00007951"/>
    </source>
</evidence>